<organism evidence="2 3">
    <name type="scientific">Mycolicibacterium arabiense</name>
    <dbReference type="NCBI Taxonomy" id="1286181"/>
    <lineage>
        <taxon>Bacteria</taxon>
        <taxon>Bacillati</taxon>
        <taxon>Actinomycetota</taxon>
        <taxon>Actinomycetes</taxon>
        <taxon>Mycobacteriales</taxon>
        <taxon>Mycobacteriaceae</taxon>
        <taxon>Mycolicibacterium</taxon>
    </lineage>
</organism>
<dbReference type="Proteomes" id="UP000467428">
    <property type="component" value="Chromosome"/>
</dbReference>
<feature type="signal peptide" evidence="1">
    <location>
        <begin position="1"/>
        <end position="29"/>
    </location>
</feature>
<sequence>MSGFIGRKIVSGVAVAGGAAALATGFALAGAGTAGADNLQNTVTNNGNKFTPGSSSVSSTTSVGNAGTNFLTQLGTAISNGQIQVGTAGTNAISQTGTAVSNGQIQVGTAGTNAISQTGTAVQNGQTQVGTAGTNAISQLGQAGNGLLSGIGNLFNRG</sequence>
<keyword evidence="1" id="KW-0732">Signal</keyword>
<evidence type="ECO:0000313" key="2">
    <source>
        <dbReference type="EMBL" id="BBY51885.1"/>
    </source>
</evidence>
<evidence type="ECO:0000256" key="1">
    <source>
        <dbReference type="SAM" id="SignalP"/>
    </source>
</evidence>
<keyword evidence="3" id="KW-1185">Reference proteome</keyword>
<dbReference type="EMBL" id="AP022593">
    <property type="protein sequence ID" value="BBY51885.1"/>
    <property type="molecule type" value="Genomic_DNA"/>
</dbReference>
<protein>
    <submittedName>
        <fullName evidence="2">Uncharacterized protein</fullName>
    </submittedName>
</protein>
<dbReference type="AlphaFoldDB" id="A0A7I7S796"/>
<reference evidence="2 3" key="1">
    <citation type="journal article" date="2019" name="Emerg. Microbes Infect.">
        <title>Comprehensive subspecies identification of 175 nontuberculous mycobacteria species based on 7547 genomic profiles.</title>
        <authorList>
            <person name="Matsumoto Y."/>
            <person name="Kinjo T."/>
            <person name="Motooka D."/>
            <person name="Nabeya D."/>
            <person name="Jung N."/>
            <person name="Uechi K."/>
            <person name="Horii T."/>
            <person name="Iida T."/>
            <person name="Fujita J."/>
            <person name="Nakamura S."/>
        </authorList>
    </citation>
    <scope>NUCLEOTIDE SEQUENCE [LARGE SCALE GENOMIC DNA]</scope>
    <source>
        <strain evidence="2 3">JCM 18538</strain>
    </source>
</reference>
<gene>
    <name evidence="2" type="ORF">MARA_53530</name>
</gene>
<geneLocation type="plasmid" evidence="3">
    <name>pjcm18538 dna</name>
</geneLocation>
<dbReference type="RefSeq" id="WP_163923225.1">
    <property type="nucleotide sequence ID" value="NZ_AP022593.1"/>
</dbReference>
<evidence type="ECO:0000313" key="3">
    <source>
        <dbReference type="Proteomes" id="UP000467428"/>
    </source>
</evidence>
<accession>A0A7I7S796</accession>
<proteinExistence type="predicted"/>
<feature type="chain" id="PRO_5038337928" evidence="1">
    <location>
        <begin position="30"/>
        <end position="158"/>
    </location>
</feature>
<dbReference type="KEGG" id="marz:MARA_53530"/>
<name>A0A7I7S796_9MYCO</name>